<gene>
    <name evidence="1" type="ORF">OCTVUL_1B027373</name>
</gene>
<proteinExistence type="predicted"/>
<evidence type="ECO:0000313" key="2">
    <source>
        <dbReference type="Proteomes" id="UP001162480"/>
    </source>
</evidence>
<reference evidence="1" key="1">
    <citation type="submission" date="2023-08" db="EMBL/GenBank/DDBJ databases">
        <authorList>
            <person name="Alioto T."/>
            <person name="Alioto T."/>
            <person name="Gomez Garrido J."/>
        </authorList>
    </citation>
    <scope>NUCLEOTIDE SEQUENCE</scope>
</reference>
<organism evidence="1 2">
    <name type="scientific">Octopus vulgaris</name>
    <name type="common">Common octopus</name>
    <dbReference type="NCBI Taxonomy" id="6645"/>
    <lineage>
        <taxon>Eukaryota</taxon>
        <taxon>Metazoa</taxon>
        <taxon>Spiralia</taxon>
        <taxon>Lophotrochozoa</taxon>
        <taxon>Mollusca</taxon>
        <taxon>Cephalopoda</taxon>
        <taxon>Coleoidea</taxon>
        <taxon>Octopodiformes</taxon>
        <taxon>Octopoda</taxon>
        <taxon>Incirrata</taxon>
        <taxon>Octopodidae</taxon>
        <taxon>Octopus</taxon>
    </lineage>
</organism>
<keyword evidence="2" id="KW-1185">Reference proteome</keyword>
<protein>
    <submittedName>
        <fullName evidence="1">Uncharacterized protein</fullName>
    </submittedName>
</protein>
<dbReference type="AlphaFoldDB" id="A0AA36F1X1"/>
<evidence type="ECO:0000313" key="1">
    <source>
        <dbReference type="EMBL" id="CAI9719753.1"/>
    </source>
</evidence>
<dbReference type="EMBL" id="OX597816">
    <property type="protein sequence ID" value="CAI9719753.1"/>
    <property type="molecule type" value="Genomic_DNA"/>
</dbReference>
<dbReference type="Proteomes" id="UP001162480">
    <property type="component" value="Chromosome 3"/>
</dbReference>
<accession>A0AA36F1X1</accession>
<sequence length="81" mass="8320">MLLEVSVAAGEVAGVGGSGVGVGAVRVVVGTTDGSVDSKDGVFSLQLDSKYSEIINSSQLIHFNAKQIIRNHKENHSAGNP</sequence>
<name>A0AA36F1X1_OCTVU</name>